<evidence type="ECO:0000313" key="4">
    <source>
        <dbReference type="EMBL" id="MBW4658629.1"/>
    </source>
</evidence>
<dbReference type="Proteomes" id="UP000757435">
    <property type="component" value="Unassembled WGS sequence"/>
</dbReference>
<dbReference type="Pfam" id="PF00293">
    <property type="entry name" value="NUDIX"/>
    <property type="match status" value="1"/>
</dbReference>
<dbReference type="InterPro" id="IPR000086">
    <property type="entry name" value="NUDIX_hydrolase_dom"/>
</dbReference>
<dbReference type="EMBL" id="JAHHHD010000006">
    <property type="protein sequence ID" value="MBW4658629.1"/>
    <property type="molecule type" value="Genomic_DNA"/>
</dbReference>
<dbReference type="InterPro" id="IPR015797">
    <property type="entry name" value="NUDIX_hydrolase-like_dom_sf"/>
</dbReference>
<dbReference type="GO" id="GO:0016787">
    <property type="term" value="F:hydrolase activity"/>
    <property type="evidence" value="ECO:0007669"/>
    <property type="project" value="UniProtKB-KW"/>
</dbReference>
<evidence type="ECO:0000256" key="2">
    <source>
        <dbReference type="ARBA" id="ARBA00022801"/>
    </source>
</evidence>
<protein>
    <submittedName>
        <fullName evidence="4">NUDIX domain-containing protein</fullName>
    </submittedName>
</protein>
<name>A0A951QB43_9CYAN</name>
<accession>A0A951QB43</accession>
<comment type="caution">
    <text evidence="4">The sequence shown here is derived from an EMBL/GenBank/DDBJ whole genome shotgun (WGS) entry which is preliminary data.</text>
</comment>
<dbReference type="SUPFAM" id="SSF55811">
    <property type="entry name" value="Nudix"/>
    <property type="match status" value="1"/>
</dbReference>
<dbReference type="PANTHER" id="PTHR43046:SF14">
    <property type="entry name" value="MUTT_NUDIX FAMILY PROTEIN"/>
    <property type="match status" value="1"/>
</dbReference>
<feature type="domain" description="Nudix hydrolase" evidence="3">
    <location>
        <begin position="9"/>
        <end position="144"/>
    </location>
</feature>
<keyword evidence="2" id="KW-0378">Hydrolase</keyword>
<reference evidence="4" key="1">
    <citation type="submission" date="2021-05" db="EMBL/GenBank/DDBJ databases">
        <authorList>
            <person name="Pietrasiak N."/>
            <person name="Ward R."/>
            <person name="Stajich J.E."/>
            <person name="Kurbessoian T."/>
        </authorList>
    </citation>
    <scope>NUCLEOTIDE SEQUENCE</scope>
    <source>
        <strain evidence="4">UHER 2000/2452</strain>
    </source>
</reference>
<dbReference type="PANTHER" id="PTHR43046">
    <property type="entry name" value="GDP-MANNOSE MANNOSYL HYDROLASE"/>
    <property type="match status" value="1"/>
</dbReference>
<dbReference type="AlphaFoldDB" id="A0A951QB43"/>
<sequence>MQNLNLQKLSLKAAGIIARREANDRLFFLVQCDRAESFYRFAGGGIEFGETAAETIVREFQEEYDLAVEVGKLCCVCENFYPSDGHLYHQLGLFHVCRLLEELAIARTLWHKEHDNIKLVWRELSLLRDRTLHPKGIAQHLTHLEEVPLHLVVRHTKFG</sequence>
<dbReference type="PROSITE" id="PS00893">
    <property type="entry name" value="NUDIX_BOX"/>
    <property type="match status" value="1"/>
</dbReference>
<dbReference type="Gene3D" id="3.90.79.10">
    <property type="entry name" value="Nucleoside Triphosphate Pyrophosphohydrolase"/>
    <property type="match status" value="1"/>
</dbReference>
<evidence type="ECO:0000256" key="1">
    <source>
        <dbReference type="ARBA" id="ARBA00001946"/>
    </source>
</evidence>
<gene>
    <name evidence="4" type="ORF">KME15_08140</name>
</gene>
<proteinExistence type="predicted"/>
<evidence type="ECO:0000313" key="5">
    <source>
        <dbReference type="Proteomes" id="UP000757435"/>
    </source>
</evidence>
<reference evidence="4" key="2">
    <citation type="journal article" date="2022" name="Microbiol. Resour. Announc.">
        <title>Metagenome Sequencing to Explore Phylogenomics of Terrestrial Cyanobacteria.</title>
        <authorList>
            <person name="Ward R.D."/>
            <person name="Stajich J.E."/>
            <person name="Johansen J.R."/>
            <person name="Huntemann M."/>
            <person name="Clum A."/>
            <person name="Foster B."/>
            <person name="Foster B."/>
            <person name="Roux S."/>
            <person name="Palaniappan K."/>
            <person name="Varghese N."/>
            <person name="Mukherjee S."/>
            <person name="Reddy T.B.K."/>
            <person name="Daum C."/>
            <person name="Copeland A."/>
            <person name="Chen I.A."/>
            <person name="Ivanova N.N."/>
            <person name="Kyrpides N.C."/>
            <person name="Shapiro N."/>
            <person name="Eloe-Fadrosh E.A."/>
            <person name="Pietrasiak N."/>
        </authorList>
    </citation>
    <scope>NUCLEOTIDE SEQUENCE</scope>
    <source>
        <strain evidence="4">UHER 2000/2452</strain>
    </source>
</reference>
<organism evidence="4 5">
    <name type="scientific">Drouetiella hepatica Uher 2000/2452</name>
    <dbReference type="NCBI Taxonomy" id="904376"/>
    <lineage>
        <taxon>Bacteria</taxon>
        <taxon>Bacillati</taxon>
        <taxon>Cyanobacteriota</taxon>
        <taxon>Cyanophyceae</taxon>
        <taxon>Oculatellales</taxon>
        <taxon>Oculatellaceae</taxon>
        <taxon>Drouetiella</taxon>
    </lineage>
</organism>
<evidence type="ECO:0000259" key="3">
    <source>
        <dbReference type="PROSITE" id="PS51462"/>
    </source>
</evidence>
<comment type="cofactor">
    <cofactor evidence="1">
        <name>Mg(2+)</name>
        <dbReference type="ChEBI" id="CHEBI:18420"/>
    </cofactor>
</comment>
<dbReference type="PROSITE" id="PS51462">
    <property type="entry name" value="NUDIX"/>
    <property type="match status" value="1"/>
</dbReference>
<dbReference type="InterPro" id="IPR020084">
    <property type="entry name" value="NUDIX_hydrolase_CS"/>
</dbReference>